<feature type="transmembrane region" description="Helical" evidence="2">
    <location>
        <begin position="40"/>
        <end position="62"/>
    </location>
</feature>
<gene>
    <name evidence="4" type="ORF">UFOPK1493_02717</name>
</gene>
<accession>A0A6J6EKX4</accession>
<feature type="transmembrane region" description="Helical" evidence="2">
    <location>
        <begin position="245"/>
        <end position="267"/>
    </location>
</feature>
<feature type="transmembrane region" description="Helical" evidence="2">
    <location>
        <begin position="471"/>
        <end position="495"/>
    </location>
</feature>
<dbReference type="AlphaFoldDB" id="A0A6J6EKX4"/>
<reference evidence="4" key="1">
    <citation type="submission" date="2020-05" db="EMBL/GenBank/DDBJ databases">
        <authorList>
            <person name="Chiriac C."/>
            <person name="Salcher M."/>
            <person name="Ghai R."/>
            <person name="Kavagutti S V."/>
        </authorList>
    </citation>
    <scope>NUCLEOTIDE SEQUENCE</scope>
</reference>
<name>A0A6J6EKX4_9ZZZZ</name>
<organism evidence="4">
    <name type="scientific">freshwater metagenome</name>
    <dbReference type="NCBI Taxonomy" id="449393"/>
    <lineage>
        <taxon>unclassified sequences</taxon>
        <taxon>metagenomes</taxon>
        <taxon>ecological metagenomes</taxon>
    </lineage>
</organism>
<evidence type="ECO:0000256" key="2">
    <source>
        <dbReference type="SAM" id="Phobius"/>
    </source>
</evidence>
<dbReference type="InterPro" id="IPR025711">
    <property type="entry name" value="PepSY"/>
</dbReference>
<dbReference type="PANTHER" id="PTHR34219">
    <property type="entry name" value="IRON-REGULATED INNER MEMBRANE PROTEIN-RELATED"/>
    <property type="match status" value="1"/>
</dbReference>
<dbReference type="InterPro" id="IPR005625">
    <property type="entry name" value="PepSY-ass_TM"/>
</dbReference>
<feature type="domain" description="PepSY" evidence="3">
    <location>
        <begin position="83"/>
        <end position="140"/>
    </location>
</feature>
<dbReference type="Pfam" id="PF03413">
    <property type="entry name" value="PepSY"/>
    <property type="match status" value="1"/>
</dbReference>
<dbReference type="Pfam" id="PF03929">
    <property type="entry name" value="PepSY_TM"/>
    <property type="match status" value="1"/>
</dbReference>
<evidence type="ECO:0000259" key="3">
    <source>
        <dbReference type="Pfam" id="PF03413"/>
    </source>
</evidence>
<keyword evidence="2" id="KW-0812">Transmembrane</keyword>
<dbReference type="PANTHER" id="PTHR34219:SF1">
    <property type="entry name" value="PEPSY DOMAIN-CONTAINING PROTEIN"/>
    <property type="match status" value="1"/>
</dbReference>
<feature type="transmembrane region" description="Helical" evidence="2">
    <location>
        <begin position="189"/>
        <end position="210"/>
    </location>
</feature>
<evidence type="ECO:0000256" key="1">
    <source>
        <dbReference type="SAM" id="MobiDB-lite"/>
    </source>
</evidence>
<protein>
    <submittedName>
        <fullName evidence="4">Unannotated protein</fullName>
    </submittedName>
</protein>
<dbReference type="EMBL" id="CAEZSR010000121">
    <property type="protein sequence ID" value="CAB4576049.1"/>
    <property type="molecule type" value="Genomic_DNA"/>
</dbReference>
<feature type="transmembrane region" description="Helical" evidence="2">
    <location>
        <begin position="427"/>
        <end position="450"/>
    </location>
</feature>
<proteinExistence type="predicted"/>
<feature type="region of interest" description="Disordered" evidence="1">
    <location>
        <begin position="1"/>
        <end position="25"/>
    </location>
</feature>
<keyword evidence="2" id="KW-0472">Membrane</keyword>
<keyword evidence="2" id="KW-1133">Transmembrane helix</keyword>
<sequence>MTALTYAHGDGGEGGQGGATSTLTDADGSRRWRSIWRIHFYAGMFSMPFILLMALTGLVILYTQPIQDLTQGDIRTVEVGDTRISLDEQVAIVEAAYPDATAFDVMPPSDDDRPSRVFVDDGSVSGMHVFVNPYTGEITGEVKPGSGIIGLSNRLHGFLNNETVTISLPSVGALWDEGPVMRDYVLGDLVLEILGVWTLVLVFSGLYLWWPRRSSQSTGSKGARRLFTIRRGVTGRARWRDLHGVAGVLMLVVMVITIVSGMGWATYWGPNFNALAEELTPGEPVDQPASTSQVRGDLDRFGNQIPWATGDFPIPASYAPPTDGTAAAPLSLDAIAKIAEQEGMKPGYTIAFPSNETDEAGNTVYGSFTLYNSWPRHTGDARDVFVDQFTGETLAEQSVYGYGAIYRGMDYLVSTHMGTQLGIVSRIFMTLLCVLSIWSVISAFVMFWKRRRPGSTGLPRRPVDVRLSKRLTVMAAGMALVFPQWGVTALAVLAFDRFVIRKVRPLRVAFGQP</sequence>
<evidence type="ECO:0000313" key="4">
    <source>
        <dbReference type="EMBL" id="CAB4576049.1"/>
    </source>
</evidence>